<dbReference type="NCBIfam" id="TIGR00804">
    <property type="entry name" value="nupC"/>
    <property type="match status" value="1"/>
</dbReference>
<comment type="subcellular location">
    <subcellularLocation>
        <location evidence="1">Cell membrane</location>
        <topology evidence="1">Multi-pass membrane protein</topology>
    </subcellularLocation>
</comment>
<keyword evidence="5 7" id="KW-1133">Transmembrane helix</keyword>
<gene>
    <name evidence="11" type="ORF">TSAR_011582</name>
</gene>
<evidence type="ECO:0000256" key="1">
    <source>
        <dbReference type="ARBA" id="ARBA00004651"/>
    </source>
</evidence>
<keyword evidence="7" id="KW-0813">Transport</keyword>
<feature type="transmembrane region" description="Helical" evidence="7">
    <location>
        <begin position="277"/>
        <end position="299"/>
    </location>
</feature>
<keyword evidence="12" id="KW-1185">Reference proteome</keyword>
<dbReference type="InterPro" id="IPR011657">
    <property type="entry name" value="CNT_C_dom"/>
</dbReference>
<feature type="transmembrane region" description="Helical" evidence="7">
    <location>
        <begin position="94"/>
        <end position="114"/>
    </location>
</feature>
<evidence type="ECO:0000256" key="3">
    <source>
        <dbReference type="ARBA" id="ARBA00022475"/>
    </source>
</evidence>
<dbReference type="Pfam" id="PF01773">
    <property type="entry name" value="Nucleos_tra2_N"/>
    <property type="match status" value="1"/>
</dbReference>
<dbReference type="InterPro" id="IPR018270">
    <property type="entry name" value="C_nuclsd_transpt_met_bac"/>
</dbReference>
<dbReference type="InterPro" id="IPR011642">
    <property type="entry name" value="Gate_dom"/>
</dbReference>
<feature type="domain" description="Nucleoside transporter/FeoB GTPase Gate" evidence="10">
    <location>
        <begin position="280"/>
        <end position="378"/>
    </location>
</feature>
<feature type="transmembrane region" description="Helical" evidence="7">
    <location>
        <begin position="217"/>
        <end position="237"/>
    </location>
</feature>
<keyword evidence="4 7" id="KW-0812">Transmembrane</keyword>
<feature type="transmembrane region" description="Helical" evidence="7">
    <location>
        <begin position="535"/>
        <end position="559"/>
    </location>
</feature>
<dbReference type="GO" id="GO:0005415">
    <property type="term" value="F:nucleoside:sodium symporter activity"/>
    <property type="evidence" value="ECO:0007669"/>
    <property type="project" value="TreeGrafter"/>
</dbReference>
<feature type="domain" description="Concentrative nucleoside transporter N-terminal" evidence="8">
    <location>
        <begin position="215"/>
        <end position="270"/>
    </location>
</feature>
<dbReference type="OrthoDB" id="6075923at2759"/>
<evidence type="ECO:0000313" key="12">
    <source>
        <dbReference type="Proteomes" id="UP000215335"/>
    </source>
</evidence>
<feature type="transmembrane region" description="Helical" evidence="7">
    <location>
        <begin position="59"/>
        <end position="82"/>
    </location>
</feature>
<dbReference type="PANTHER" id="PTHR10590:SF4">
    <property type="entry name" value="SOLUTE CARRIER FAMILY 28 MEMBER 3"/>
    <property type="match status" value="1"/>
</dbReference>
<feature type="transmembrane region" description="Helical" evidence="7">
    <location>
        <begin position="382"/>
        <end position="402"/>
    </location>
</feature>
<dbReference type="STRING" id="543379.A0A232EH35"/>
<dbReference type="Pfam" id="PF07662">
    <property type="entry name" value="Nucleos_tra2_C"/>
    <property type="match status" value="1"/>
</dbReference>
<protein>
    <recommendedName>
        <fullName evidence="7">Sodium/nucleoside cotransporter</fullName>
    </recommendedName>
</protein>
<dbReference type="EMBL" id="NNAY01004641">
    <property type="protein sequence ID" value="OXU17622.1"/>
    <property type="molecule type" value="Genomic_DNA"/>
</dbReference>
<dbReference type="InterPro" id="IPR008276">
    <property type="entry name" value="C_nuclsd_transpt"/>
</dbReference>
<evidence type="ECO:0000256" key="7">
    <source>
        <dbReference type="RuleBase" id="RU362018"/>
    </source>
</evidence>
<dbReference type="Pfam" id="PF07670">
    <property type="entry name" value="Gate"/>
    <property type="match status" value="1"/>
</dbReference>
<evidence type="ECO:0000256" key="4">
    <source>
        <dbReference type="ARBA" id="ARBA00022692"/>
    </source>
</evidence>
<dbReference type="GO" id="GO:0005886">
    <property type="term" value="C:plasma membrane"/>
    <property type="evidence" value="ECO:0007669"/>
    <property type="project" value="UniProtKB-SubCell"/>
</dbReference>
<evidence type="ECO:0000259" key="10">
    <source>
        <dbReference type="Pfam" id="PF07670"/>
    </source>
</evidence>
<evidence type="ECO:0000313" key="11">
    <source>
        <dbReference type="EMBL" id="OXU17622.1"/>
    </source>
</evidence>
<accession>A0A232EH35</accession>
<feature type="transmembrane region" description="Helical" evidence="7">
    <location>
        <begin position="439"/>
        <end position="464"/>
    </location>
</feature>
<dbReference type="Proteomes" id="UP000215335">
    <property type="component" value="Unassembled WGS sequence"/>
</dbReference>
<evidence type="ECO:0000259" key="9">
    <source>
        <dbReference type="Pfam" id="PF07662"/>
    </source>
</evidence>
<keyword evidence="3" id="KW-1003">Cell membrane</keyword>
<dbReference type="AlphaFoldDB" id="A0A232EH35"/>
<evidence type="ECO:0000259" key="8">
    <source>
        <dbReference type="Pfam" id="PF01773"/>
    </source>
</evidence>
<organism evidence="11 12">
    <name type="scientific">Trichomalopsis sarcophagae</name>
    <dbReference type="NCBI Taxonomy" id="543379"/>
    <lineage>
        <taxon>Eukaryota</taxon>
        <taxon>Metazoa</taxon>
        <taxon>Ecdysozoa</taxon>
        <taxon>Arthropoda</taxon>
        <taxon>Hexapoda</taxon>
        <taxon>Insecta</taxon>
        <taxon>Pterygota</taxon>
        <taxon>Neoptera</taxon>
        <taxon>Endopterygota</taxon>
        <taxon>Hymenoptera</taxon>
        <taxon>Apocrita</taxon>
        <taxon>Proctotrupomorpha</taxon>
        <taxon>Chalcidoidea</taxon>
        <taxon>Pteromalidae</taxon>
        <taxon>Pteromalinae</taxon>
        <taxon>Trichomalopsis</taxon>
    </lineage>
</organism>
<proteinExistence type="inferred from homology"/>
<reference evidence="11 12" key="1">
    <citation type="journal article" date="2017" name="Curr. Biol.">
        <title>The Evolution of Venom by Co-option of Single-Copy Genes.</title>
        <authorList>
            <person name="Martinson E.O."/>
            <person name="Mrinalini"/>
            <person name="Kelkar Y.D."/>
            <person name="Chang C.H."/>
            <person name="Werren J.H."/>
        </authorList>
    </citation>
    <scope>NUCLEOTIDE SEQUENCE [LARGE SCALE GENOMIC DNA]</scope>
    <source>
        <strain evidence="11 12">Alberta</strain>
        <tissue evidence="11">Whole body</tissue>
    </source>
</reference>
<feature type="transmembrane region" description="Helical" evidence="7">
    <location>
        <begin position="142"/>
        <end position="162"/>
    </location>
</feature>
<feature type="transmembrane region" description="Helical" evidence="7">
    <location>
        <begin position="354"/>
        <end position="376"/>
    </location>
</feature>
<evidence type="ECO:0000256" key="5">
    <source>
        <dbReference type="ARBA" id="ARBA00022989"/>
    </source>
</evidence>
<dbReference type="InterPro" id="IPR002668">
    <property type="entry name" value="CNT_N_dom"/>
</dbReference>
<dbReference type="PANTHER" id="PTHR10590">
    <property type="entry name" value="SODIUM/NUCLEOSIDE COTRANSPORTER"/>
    <property type="match status" value="1"/>
</dbReference>
<feature type="transmembrane region" description="Helical" evidence="7">
    <location>
        <begin position="168"/>
        <end position="187"/>
    </location>
</feature>
<sequence>MSAGITNRAFNEEGDKIENDNTVEIPCCIVDKSVVDKDPDVEEENTMQRFIRNNHVPLYLLRLAVINILALVYFISATVYWLTAKADADYDWCTGYGMLILIYVFTYGSIFYRFGIKRFCCKPLSHLLRPFFRCLKSSNKCGIGEIILCLCIMAGIAVFLAIDTVNSRGRLMGFSGVALMMTLGFIFSKHPTKVKIHLFYISIPILMSTWQVRNPQINWRTIVWGLIIQFVFGLISIRWPIGRSIFQCLSEKIATFLDFAKDGAMFIFSDDLVERDIFAFTVLPVLFFFSFVVQILYYLGIMQAVIKSVGWSLHAVLGTTVCESLHAATTLFLGMPESFLVIEPYLNKLTGSEIHAIMCSCFATTSGTVMAAYISFGAQPVHLITATVMSAPAGLLFAKLLYPETKTSSTRFNNIILKKSEESSLLDAATKGALSAIPLVLGIIANIIAFVSAIAFINAILAWMGGLVGFPDLTFELILAKAFIPLSYIMGVPWEECETVGTLIGLKTIVNEFVAYQKLGQFKKDGKLTFKAEAIATYAICGFSNPSSLGIMIGSLSTMAPDKRKDIVQSVFRAFIGGCAVCFLTASIAGMLIDEESFKPNGILFQHITL</sequence>
<keyword evidence="6 7" id="KW-0472">Membrane</keyword>
<feature type="transmembrane region" description="Helical" evidence="7">
    <location>
        <begin position="571"/>
        <end position="593"/>
    </location>
</feature>
<name>A0A232EH35_9HYME</name>
<evidence type="ECO:0000256" key="6">
    <source>
        <dbReference type="ARBA" id="ARBA00023136"/>
    </source>
</evidence>
<feature type="domain" description="Concentrative nucleoside transporter C-terminal" evidence="9">
    <location>
        <begin position="382"/>
        <end position="590"/>
    </location>
</feature>
<comment type="caution">
    <text evidence="11">The sequence shown here is derived from an EMBL/GenBank/DDBJ whole genome shotgun (WGS) entry which is preliminary data.</text>
</comment>
<evidence type="ECO:0000256" key="2">
    <source>
        <dbReference type="ARBA" id="ARBA00009033"/>
    </source>
</evidence>
<comment type="similarity">
    <text evidence="2 7">Belongs to the concentrative nucleoside transporter (CNT) (TC 2.A.41) family.</text>
</comment>